<evidence type="ECO:0008006" key="4">
    <source>
        <dbReference type="Google" id="ProtNLM"/>
    </source>
</evidence>
<protein>
    <recommendedName>
        <fullName evidence="4">DUF4148 domain-containing protein</fullName>
    </recommendedName>
</protein>
<evidence type="ECO:0000313" key="3">
    <source>
        <dbReference type="Proteomes" id="UP000516028"/>
    </source>
</evidence>
<feature type="signal peptide" evidence="1">
    <location>
        <begin position="1"/>
        <end position="24"/>
    </location>
</feature>
<dbReference type="Proteomes" id="UP000516028">
    <property type="component" value="Chromosome"/>
</dbReference>
<reference evidence="2 3" key="1">
    <citation type="submission" date="2020-08" db="EMBL/GenBank/DDBJ databases">
        <title>Genome sequence of Diaphorobacter aerolatus KACC 16536T.</title>
        <authorList>
            <person name="Hyun D.-W."/>
            <person name="Bae J.-W."/>
        </authorList>
    </citation>
    <scope>NUCLEOTIDE SEQUENCE [LARGE SCALE GENOMIC DNA]</scope>
    <source>
        <strain evidence="2 3">KACC 16536</strain>
    </source>
</reference>
<evidence type="ECO:0000256" key="1">
    <source>
        <dbReference type="SAM" id="SignalP"/>
    </source>
</evidence>
<dbReference type="AlphaFoldDB" id="A0A7H0GKK0"/>
<keyword evidence="3" id="KW-1185">Reference proteome</keyword>
<dbReference type="EMBL" id="CP060783">
    <property type="protein sequence ID" value="QNP48816.1"/>
    <property type="molecule type" value="Genomic_DNA"/>
</dbReference>
<accession>A0A7H0GKK0</accession>
<sequence>MTAKRIARLIALAAAATVSVSTMAQNAKHAQQAEVNYQAGGSPLAGEAMYQSTNPKARR</sequence>
<gene>
    <name evidence="2" type="ORF">H9K75_00905</name>
</gene>
<keyword evidence="1" id="KW-0732">Signal</keyword>
<name>A0A7H0GKK0_9BURK</name>
<feature type="chain" id="PRO_5028942078" description="DUF4148 domain-containing protein" evidence="1">
    <location>
        <begin position="25"/>
        <end position="59"/>
    </location>
</feature>
<dbReference type="KEGG" id="daer:H9K75_00905"/>
<organism evidence="2 3">
    <name type="scientific">Diaphorobacter aerolatus</name>
    <dbReference type="NCBI Taxonomy" id="1288495"/>
    <lineage>
        <taxon>Bacteria</taxon>
        <taxon>Pseudomonadati</taxon>
        <taxon>Pseudomonadota</taxon>
        <taxon>Betaproteobacteria</taxon>
        <taxon>Burkholderiales</taxon>
        <taxon>Comamonadaceae</taxon>
        <taxon>Diaphorobacter</taxon>
    </lineage>
</organism>
<proteinExistence type="predicted"/>
<evidence type="ECO:0000313" key="2">
    <source>
        <dbReference type="EMBL" id="QNP48816.1"/>
    </source>
</evidence>